<gene>
    <name evidence="1" type="ORF">GPM918_LOCUS42329</name>
    <name evidence="2" type="ORF">SRO942_LOCUS43545</name>
</gene>
<organism evidence="1 3">
    <name type="scientific">Didymodactylos carnosus</name>
    <dbReference type="NCBI Taxonomy" id="1234261"/>
    <lineage>
        <taxon>Eukaryota</taxon>
        <taxon>Metazoa</taxon>
        <taxon>Spiralia</taxon>
        <taxon>Gnathifera</taxon>
        <taxon>Rotifera</taxon>
        <taxon>Eurotatoria</taxon>
        <taxon>Bdelloidea</taxon>
        <taxon>Philodinida</taxon>
        <taxon>Philodinidae</taxon>
        <taxon>Didymodactylos</taxon>
    </lineage>
</organism>
<accession>A0A816AM02</accession>
<sequence>MILMKDAVTNTTLQTAANFIAHSVTIAKRFEELPSVVGSFKERVLILAIDDFPVAGSIREFIDVLLNNDVIECVKILEKYEIDWPFKAPNTTEKLAQFLVDYGAAKGFNKQQVIAKLKKYCC</sequence>
<evidence type="ECO:0000313" key="2">
    <source>
        <dbReference type="EMBL" id="CAF4475832.1"/>
    </source>
</evidence>
<dbReference type="Proteomes" id="UP000681722">
    <property type="component" value="Unassembled WGS sequence"/>
</dbReference>
<dbReference type="Proteomes" id="UP000663829">
    <property type="component" value="Unassembled WGS sequence"/>
</dbReference>
<comment type="caution">
    <text evidence="1">The sequence shown here is derived from an EMBL/GenBank/DDBJ whole genome shotgun (WGS) entry which is preliminary data.</text>
</comment>
<name>A0A816AM02_9BILA</name>
<dbReference type="EMBL" id="CAJNOQ010035408">
    <property type="protein sequence ID" value="CAF1599333.1"/>
    <property type="molecule type" value="Genomic_DNA"/>
</dbReference>
<dbReference type="AlphaFoldDB" id="A0A816AM02"/>
<evidence type="ECO:0000313" key="3">
    <source>
        <dbReference type="Proteomes" id="UP000663829"/>
    </source>
</evidence>
<evidence type="ECO:0000313" key="1">
    <source>
        <dbReference type="EMBL" id="CAF1599333.1"/>
    </source>
</evidence>
<proteinExistence type="predicted"/>
<protein>
    <submittedName>
        <fullName evidence="1">Uncharacterized protein</fullName>
    </submittedName>
</protein>
<dbReference type="EMBL" id="CAJOBC010101783">
    <property type="protein sequence ID" value="CAF4475832.1"/>
    <property type="molecule type" value="Genomic_DNA"/>
</dbReference>
<reference evidence="1" key="1">
    <citation type="submission" date="2021-02" db="EMBL/GenBank/DDBJ databases">
        <authorList>
            <person name="Nowell W R."/>
        </authorList>
    </citation>
    <scope>NUCLEOTIDE SEQUENCE</scope>
</reference>
<keyword evidence="3" id="KW-1185">Reference proteome</keyword>